<feature type="transmembrane region" description="Helical" evidence="6">
    <location>
        <begin position="409"/>
        <end position="430"/>
    </location>
</feature>
<keyword evidence="9" id="KW-1185">Reference proteome</keyword>
<evidence type="ECO:0000256" key="6">
    <source>
        <dbReference type="SAM" id="Phobius"/>
    </source>
</evidence>
<dbReference type="OrthoDB" id="19089at2157"/>
<evidence type="ECO:0000256" key="2">
    <source>
        <dbReference type="ARBA" id="ARBA00022475"/>
    </source>
</evidence>
<evidence type="ECO:0000256" key="1">
    <source>
        <dbReference type="ARBA" id="ARBA00004651"/>
    </source>
</evidence>
<dbReference type="InterPro" id="IPR003918">
    <property type="entry name" value="NADH_UbQ_OxRdtase"/>
</dbReference>
<evidence type="ECO:0000313" key="9">
    <source>
        <dbReference type="Proteomes" id="UP000610960"/>
    </source>
</evidence>
<feature type="transmembrane region" description="Helical" evidence="6">
    <location>
        <begin position="30"/>
        <end position="51"/>
    </location>
</feature>
<evidence type="ECO:0000256" key="3">
    <source>
        <dbReference type="ARBA" id="ARBA00022692"/>
    </source>
</evidence>
<dbReference type="InterPro" id="IPR001750">
    <property type="entry name" value="ND/Mrp_TM"/>
</dbReference>
<dbReference type="GO" id="GO:0008137">
    <property type="term" value="F:NADH dehydrogenase (ubiquinone) activity"/>
    <property type="evidence" value="ECO:0007669"/>
    <property type="project" value="InterPro"/>
</dbReference>
<feature type="transmembrane region" description="Helical" evidence="6">
    <location>
        <begin position="115"/>
        <end position="132"/>
    </location>
</feature>
<comment type="subcellular location">
    <subcellularLocation>
        <location evidence="1">Cell membrane</location>
        <topology evidence="1">Multi-pass membrane protein</topology>
    </subcellularLocation>
</comment>
<reference evidence="8" key="1">
    <citation type="journal article" date="2014" name="Int. J. Syst. Evol. Microbiol.">
        <title>Complete genome sequence of Corynebacterium casei LMG S-19264T (=DSM 44701T), isolated from a smear-ripened cheese.</title>
        <authorList>
            <consortium name="US DOE Joint Genome Institute (JGI-PGF)"/>
            <person name="Walter F."/>
            <person name="Albersmeier A."/>
            <person name="Kalinowski J."/>
            <person name="Ruckert C."/>
        </authorList>
    </citation>
    <scope>NUCLEOTIDE SEQUENCE</scope>
    <source>
        <strain evidence="8">JCM 10088</strain>
    </source>
</reference>
<dbReference type="PANTHER" id="PTHR42703">
    <property type="entry name" value="NADH DEHYDROGENASE"/>
    <property type="match status" value="1"/>
</dbReference>
<dbReference type="PRINTS" id="PR01437">
    <property type="entry name" value="NUOXDRDTASE4"/>
</dbReference>
<proteinExistence type="predicted"/>
<gene>
    <name evidence="8" type="ORF">GCM10007981_00190</name>
</gene>
<keyword evidence="5 6" id="KW-0472">Membrane</keyword>
<dbReference type="GO" id="GO:0042773">
    <property type="term" value="P:ATP synthesis coupled electron transport"/>
    <property type="evidence" value="ECO:0007669"/>
    <property type="project" value="InterPro"/>
</dbReference>
<feature type="transmembrane region" description="Helical" evidence="6">
    <location>
        <begin position="171"/>
        <end position="193"/>
    </location>
</feature>
<dbReference type="GO" id="GO:0005886">
    <property type="term" value="C:plasma membrane"/>
    <property type="evidence" value="ECO:0007669"/>
    <property type="project" value="UniProtKB-SubCell"/>
</dbReference>
<feature type="transmembrane region" description="Helical" evidence="6">
    <location>
        <begin position="275"/>
        <end position="291"/>
    </location>
</feature>
<keyword evidence="2" id="KW-1003">Cell membrane</keyword>
<feature type="transmembrane region" description="Helical" evidence="6">
    <location>
        <begin position="205"/>
        <end position="222"/>
    </location>
</feature>
<feature type="transmembrane region" description="Helical" evidence="6">
    <location>
        <begin position="79"/>
        <end position="95"/>
    </location>
</feature>
<feature type="transmembrane region" description="Helical" evidence="6">
    <location>
        <begin position="242"/>
        <end position="263"/>
    </location>
</feature>
<reference evidence="8" key="2">
    <citation type="submission" date="2020-09" db="EMBL/GenBank/DDBJ databases">
        <authorList>
            <person name="Sun Q."/>
            <person name="Ohkuma M."/>
        </authorList>
    </citation>
    <scope>NUCLEOTIDE SEQUENCE</scope>
    <source>
        <strain evidence="8">JCM 10088</strain>
    </source>
</reference>
<evidence type="ECO:0000256" key="4">
    <source>
        <dbReference type="ARBA" id="ARBA00022989"/>
    </source>
</evidence>
<keyword evidence="4 6" id="KW-1133">Transmembrane helix</keyword>
<sequence length="488" mass="53632">MITQMDPILIFSLALPIAAAGLTAVLNKRASLYVAVISFLPLIGYSLYGIFADLDYLVPIGALPSPIGGMYLINDGLSNSFGFTIALVTAMIAIVSEPYMEHRFRALGIGEEFKIYYPLFILCGISMEWIVYAYNLLLMYIGLEVSLISSFLLIYFYGYDGYGKTRQWIGTLYFVYTHVASVLFLIGSVIVALTTGTMDLAAIRYVPPVAWTLILIGMLIKLPSFGPHVWLPWAHGMHPTPVAALIISVVGLASYILARLYLISPYFIISIRTPLLAYAIFGGILVSFAVFRQRHSYKWLLAYSTVANMAYLLAGLTLGTYGIVGLTLHFIAHQLGKAVLFMTAGAIIVQYDMLDMSKMGGLQRYIPSIGGAALLGWMSLAGIFTVGLLGEFFLFLGLLTTLGLSLNTLWAFVGLAFLFLLTGTYGFWALKEVFYGQPRWPYTKTKPSNKLVVPLYVLGLTSVILLFPPISTTLIHTILSAIGVIMHV</sequence>
<dbReference type="Pfam" id="PF00361">
    <property type="entry name" value="Proton_antipo_M"/>
    <property type="match status" value="1"/>
</dbReference>
<evidence type="ECO:0000256" key="5">
    <source>
        <dbReference type="ARBA" id="ARBA00023136"/>
    </source>
</evidence>
<dbReference type="PANTHER" id="PTHR42703:SF1">
    <property type="entry name" value="NA(+)_H(+) ANTIPORTER SUBUNIT D1"/>
    <property type="match status" value="1"/>
</dbReference>
<feature type="transmembrane region" description="Helical" evidence="6">
    <location>
        <begin position="138"/>
        <end position="159"/>
    </location>
</feature>
<name>A0A830GT34_9CREN</name>
<feature type="transmembrane region" description="Helical" evidence="6">
    <location>
        <begin position="311"/>
        <end position="332"/>
    </location>
</feature>
<dbReference type="EMBL" id="BMNL01000001">
    <property type="protein sequence ID" value="GGP18857.1"/>
    <property type="molecule type" value="Genomic_DNA"/>
</dbReference>
<dbReference type="AlphaFoldDB" id="A0A830GT34"/>
<dbReference type="RefSeq" id="WP_188595451.1">
    <property type="nucleotide sequence ID" value="NZ_BMNL01000001.1"/>
</dbReference>
<dbReference type="InterPro" id="IPR050586">
    <property type="entry name" value="CPA3_Na-H_Antiporter_D"/>
</dbReference>
<evidence type="ECO:0000313" key="8">
    <source>
        <dbReference type="EMBL" id="GGP18857.1"/>
    </source>
</evidence>
<evidence type="ECO:0000259" key="7">
    <source>
        <dbReference type="Pfam" id="PF00361"/>
    </source>
</evidence>
<comment type="caution">
    <text evidence="8">The sequence shown here is derived from an EMBL/GenBank/DDBJ whole genome shotgun (WGS) entry which is preliminary data.</text>
</comment>
<organism evidence="8 9">
    <name type="scientific">Thermocladium modestius</name>
    <dbReference type="NCBI Taxonomy" id="62609"/>
    <lineage>
        <taxon>Archaea</taxon>
        <taxon>Thermoproteota</taxon>
        <taxon>Thermoprotei</taxon>
        <taxon>Thermoproteales</taxon>
        <taxon>Thermoproteaceae</taxon>
        <taxon>Thermocladium</taxon>
    </lineage>
</organism>
<feature type="transmembrane region" description="Helical" evidence="6">
    <location>
        <begin position="366"/>
        <end position="389"/>
    </location>
</feature>
<protein>
    <submittedName>
        <fullName evidence="8">F420H(2):quinone oxidoreductase</fullName>
    </submittedName>
</protein>
<dbReference type="Proteomes" id="UP000610960">
    <property type="component" value="Unassembled WGS sequence"/>
</dbReference>
<feature type="domain" description="NADH:quinone oxidoreductase/Mrp antiporter transmembrane" evidence="7">
    <location>
        <begin position="133"/>
        <end position="412"/>
    </location>
</feature>
<keyword evidence="3 6" id="KW-0812">Transmembrane</keyword>
<feature type="transmembrane region" description="Helical" evidence="6">
    <location>
        <begin position="451"/>
        <end position="470"/>
    </location>
</feature>
<accession>A0A830GT34</accession>